<comment type="caution">
    <text evidence="2">The sequence shown here is derived from an EMBL/GenBank/DDBJ whole genome shotgun (WGS) entry which is preliminary data.</text>
</comment>
<dbReference type="InterPro" id="IPR013830">
    <property type="entry name" value="SGNH_hydro"/>
</dbReference>
<organism evidence="2 3">
    <name type="scientific">Nocardioides koreensis</name>
    <dbReference type="NCBI Taxonomy" id="433651"/>
    <lineage>
        <taxon>Bacteria</taxon>
        <taxon>Bacillati</taxon>
        <taxon>Actinomycetota</taxon>
        <taxon>Actinomycetes</taxon>
        <taxon>Propionibacteriales</taxon>
        <taxon>Nocardioidaceae</taxon>
        <taxon>Nocardioides</taxon>
    </lineage>
</organism>
<dbReference type="Gene3D" id="3.40.50.1110">
    <property type="entry name" value="SGNH hydrolase"/>
    <property type="match status" value="1"/>
</dbReference>
<evidence type="ECO:0000313" key="3">
    <source>
        <dbReference type="Proteomes" id="UP001501771"/>
    </source>
</evidence>
<dbReference type="InterPro" id="IPR036514">
    <property type="entry name" value="SGNH_hydro_sf"/>
</dbReference>
<name>A0ABN3A6U9_9ACTN</name>
<gene>
    <name evidence="2" type="ORF">GCM10009844_41440</name>
</gene>
<dbReference type="Proteomes" id="UP001501771">
    <property type="component" value="Unassembled WGS sequence"/>
</dbReference>
<evidence type="ECO:0000259" key="1">
    <source>
        <dbReference type="Pfam" id="PF13472"/>
    </source>
</evidence>
<evidence type="ECO:0000313" key="2">
    <source>
        <dbReference type="EMBL" id="GAA2154935.1"/>
    </source>
</evidence>
<dbReference type="EMBL" id="BAAAQR010000016">
    <property type="protein sequence ID" value="GAA2154935.1"/>
    <property type="molecule type" value="Genomic_DNA"/>
</dbReference>
<sequence>MRIVLLGDSHLARVRRDRARLAPPGADVVNAAVGGAVASELVPQAVAAGVGPDDVLVVSIGSNDAAPWKQVHLDTMAACIDDFLARTPRRALVYVVPPGVDEAGLTGPGDRTDAVVTAYADAAAERFGAAGATLVHARDLLAPLGAAAFADDAVHLTGAGYDLLLPAIREAVAQTAGRPAT</sequence>
<dbReference type="Pfam" id="PF13472">
    <property type="entry name" value="Lipase_GDSL_2"/>
    <property type="match status" value="1"/>
</dbReference>
<protein>
    <recommendedName>
        <fullName evidence="1">SGNH hydrolase-type esterase domain-containing protein</fullName>
    </recommendedName>
</protein>
<dbReference type="RefSeq" id="WP_344157133.1">
    <property type="nucleotide sequence ID" value="NZ_BAAAQR010000016.1"/>
</dbReference>
<feature type="domain" description="SGNH hydrolase-type esterase" evidence="1">
    <location>
        <begin position="19"/>
        <end position="163"/>
    </location>
</feature>
<reference evidence="3" key="1">
    <citation type="journal article" date="2019" name="Int. J. Syst. Evol. Microbiol.">
        <title>The Global Catalogue of Microorganisms (GCM) 10K type strain sequencing project: providing services to taxonomists for standard genome sequencing and annotation.</title>
        <authorList>
            <consortium name="The Broad Institute Genomics Platform"/>
            <consortium name="The Broad Institute Genome Sequencing Center for Infectious Disease"/>
            <person name="Wu L."/>
            <person name="Ma J."/>
        </authorList>
    </citation>
    <scope>NUCLEOTIDE SEQUENCE [LARGE SCALE GENOMIC DNA]</scope>
    <source>
        <strain evidence="3">JCM 16022</strain>
    </source>
</reference>
<accession>A0ABN3A6U9</accession>
<keyword evidence="3" id="KW-1185">Reference proteome</keyword>
<dbReference type="SUPFAM" id="SSF52266">
    <property type="entry name" value="SGNH hydrolase"/>
    <property type="match status" value="1"/>
</dbReference>
<proteinExistence type="predicted"/>